<dbReference type="Pfam" id="PF00239">
    <property type="entry name" value="Resolvase"/>
    <property type="match status" value="1"/>
</dbReference>
<dbReference type="Gene3D" id="3.90.1750.20">
    <property type="entry name" value="Putative Large Serine Recombinase, Chain B, Domain 2"/>
    <property type="match status" value="1"/>
</dbReference>
<feature type="domain" description="Recombinase" evidence="3">
    <location>
        <begin position="156"/>
        <end position="282"/>
    </location>
</feature>
<organism evidence="4">
    <name type="scientific">Scrofimicrobium appendicitidis</name>
    <dbReference type="NCBI Taxonomy" id="3079930"/>
    <lineage>
        <taxon>Bacteria</taxon>
        <taxon>Bacillati</taxon>
        <taxon>Actinomycetota</taxon>
        <taxon>Actinomycetes</taxon>
        <taxon>Actinomycetales</taxon>
        <taxon>Actinomycetaceae</taxon>
        <taxon>Scrofimicrobium</taxon>
    </lineage>
</organism>
<dbReference type="GO" id="GO:0003677">
    <property type="term" value="F:DNA binding"/>
    <property type="evidence" value="ECO:0007669"/>
    <property type="project" value="InterPro"/>
</dbReference>
<gene>
    <name evidence="4" type="ORF">SAC06_00790</name>
</gene>
<dbReference type="KEGG" id="sapp:SAC06_00790"/>
<feature type="region of interest" description="Disordered" evidence="2">
    <location>
        <begin position="138"/>
        <end position="157"/>
    </location>
</feature>
<dbReference type="InterPro" id="IPR006119">
    <property type="entry name" value="Resolv_N"/>
</dbReference>
<dbReference type="Gene3D" id="3.40.50.1390">
    <property type="entry name" value="Resolvase, N-terminal catalytic domain"/>
    <property type="match status" value="1"/>
</dbReference>
<evidence type="ECO:0000256" key="2">
    <source>
        <dbReference type="SAM" id="MobiDB-lite"/>
    </source>
</evidence>
<dbReference type="GO" id="GO:0000150">
    <property type="term" value="F:DNA strand exchange activity"/>
    <property type="evidence" value="ECO:0007669"/>
    <property type="project" value="InterPro"/>
</dbReference>
<dbReference type="AlphaFoldDB" id="A0AAU7V9S6"/>
<dbReference type="InterPro" id="IPR036162">
    <property type="entry name" value="Resolvase-like_N_sf"/>
</dbReference>
<dbReference type="SUPFAM" id="SSF53041">
    <property type="entry name" value="Resolvase-like"/>
    <property type="match status" value="1"/>
</dbReference>
<keyword evidence="1" id="KW-0175">Coiled coil</keyword>
<dbReference type="CDD" id="cd00338">
    <property type="entry name" value="Ser_Recombinase"/>
    <property type="match status" value="1"/>
</dbReference>
<feature type="region of interest" description="Disordered" evidence="2">
    <location>
        <begin position="305"/>
        <end position="326"/>
    </location>
</feature>
<proteinExistence type="predicted"/>
<dbReference type="PROSITE" id="PS51737">
    <property type="entry name" value="RECOMBINASE_DNA_BIND"/>
    <property type="match status" value="1"/>
</dbReference>
<dbReference type="EMBL" id="CP138335">
    <property type="protein sequence ID" value="XBW08128.1"/>
    <property type="molecule type" value="Genomic_DNA"/>
</dbReference>
<dbReference type="InterPro" id="IPR011109">
    <property type="entry name" value="DNA_bind_recombinase_dom"/>
</dbReference>
<dbReference type="InterPro" id="IPR038109">
    <property type="entry name" value="DNA_bind_recomb_sf"/>
</dbReference>
<dbReference type="SMART" id="SM00857">
    <property type="entry name" value="Resolvase"/>
    <property type="match status" value="1"/>
</dbReference>
<reference evidence="4" key="1">
    <citation type="submission" date="2023-11" db="EMBL/GenBank/DDBJ databases">
        <title>Scrofimicrobium hongkongense sp. nov., isolated from a patient with peritonitis.</title>
        <authorList>
            <person name="Lao H.Y."/>
            <person name="Wong A.Y.P."/>
            <person name="Ng T.L."/>
            <person name="Wong R.Y.L."/>
            <person name="Yau M.C.Y."/>
            <person name="Lam J.Y.W."/>
            <person name="Siu G.K.H."/>
        </authorList>
    </citation>
    <scope>NUCLEOTIDE SEQUENCE</scope>
    <source>
        <strain evidence="4">R131</strain>
    </source>
</reference>
<feature type="coiled-coil region" evidence="1">
    <location>
        <begin position="379"/>
        <end position="430"/>
    </location>
</feature>
<dbReference type="Pfam" id="PF07508">
    <property type="entry name" value="Recombinase"/>
    <property type="match status" value="1"/>
</dbReference>
<dbReference type="PANTHER" id="PTHR30461">
    <property type="entry name" value="DNA-INVERTASE FROM LAMBDOID PROPHAGE"/>
    <property type="match status" value="1"/>
</dbReference>
<evidence type="ECO:0000259" key="3">
    <source>
        <dbReference type="PROSITE" id="PS51737"/>
    </source>
</evidence>
<protein>
    <submittedName>
        <fullName evidence="4">Recombinase family protein</fullName>
    </submittedName>
</protein>
<accession>A0AAU7V9S6</accession>
<dbReference type="RefSeq" id="WP_350258327.1">
    <property type="nucleotide sequence ID" value="NZ_CP138335.1"/>
</dbReference>
<sequence length="491" mass="54838">MSQDTPQVAIYARQSVDEDQGIRQQLADCRAEAARRGWQVVAEYVDNDTSGSKSRAATTAWAAMLKALDAGEADTVLANDVDRLTRQLTDVLEITKPKRDVRVVTVRGGIDTALDDYMLKQLVLLAEREVRLKETRRKRYAQERHAQGHPKPGSTPHGYRWVIAQERDANGTRFVVDPDEAKDIRYVFEAFLAGVPLYQIAKTLNEQNRPTRYGGSWHTGSLRRTLMNPYYAALLPPLSNGKGERKAHEIDLADCRAGAWEPIVTEEQLRAARATLLQRKPKHQGTARKWLLGGLATCSKCGAPARSARATNHPTPRRDGTPSPEQEWYHAYRCPKGHFHRAGDYIDAYVEALAVARLTQPDARALFEPPGEGPALAVLVGLRTELDQREEQLAAALADGLSWEAAKPALDRIKAERETTERRIAEAMRKSPLPPSALEDDIREWWAGAGLEQRRLVVDTLMTVEIQPLGMGRRVRSLADVLETVTITWKG</sequence>
<dbReference type="PANTHER" id="PTHR30461:SF23">
    <property type="entry name" value="DNA RECOMBINASE-RELATED"/>
    <property type="match status" value="1"/>
</dbReference>
<name>A0AAU7V9S6_9ACTO</name>
<evidence type="ECO:0000256" key="1">
    <source>
        <dbReference type="SAM" id="Coils"/>
    </source>
</evidence>
<dbReference type="InterPro" id="IPR050639">
    <property type="entry name" value="SSR_resolvase"/>
</dbReference>
<evidence type="ECO:0000313" key="4">
    <source>
        <dbReference type="EMBL" id="XBW08128.1"/>
    </source>
</evidence>